<keyword evidence="1" id="KW-0863">Zinc-finger</keyword>
<evidence type="ECO:0000259" key="3">
    <source>
        <dbReference type="PROSITE" id="PS50089"/>
    </source>
</evidence>
<evidence type="ECO:0000313" key="5">
    <source>
        <dbReference type="Proteomes" id="UP001358417"/>
    </source>
</evidence>
<feature type="region of interest" description="Disordered" evidence="2">
    <location>
        <begin position="135"/>
        <end position="168"/>
    </location>
</feature>
<dbReference type="Gene3D" id="3.30.40.10">
    <property type="entry name" value="Zinc/RING finger domain, C3HC4 (zinc finger)"/>
    <property type="match status" value="1"/>
</dbReference>
<evidence type="ECO:0000256" key="1">
    <source>
        <dbReference type="PROSITE-ProRule" id="PRU00175"/>
    </source>
</evidence>
<keyword evidence="1" id="KW-0479">Metal-binding</keyword>
<proteinExistence type="predicted"/>
<evidence type="ECO:0000313" key="4">
    <source>
        <dbReference type="EMBL" id="KAK5046415.1"/>
    </source>
</evidence>
<reference evidence="4 5" key="1">
    <citation type="submission" date="2023-08" db="EMBL/GenBank/DDBJ databases">
        <title>Black Yeasts Isolated from many extreme environments.</title>
        <authorList>
            <person name="Coleine C."/>
            <person name="Stajich J.E."/>
            <person name="Selbmann L."/>
        </authorList>
    </citation>
    <scope>NUCLEOTIDE SEQUENCE [LARGE SCALE GENOMIC DNA]</scope>
    <source>
        <strain evidence="4 5">CCFEE 5792</strain>
    </source>
</reference>
<dbReference type="Proteomes" id="UP001358417">
    <property type="component" value="Unassembled WGS sequence"/>
</dbReference>
<dbReference type="EMBL" id="JAVRRD010000030">
    <property type="protein sequence ID" value="KAK5046415.1"/>
    <property type="molecule type" value="Genomic_DNA"/>
</dbReference>
<dbReference type="GO" id="GO:0008270">
    <property type="term" value="F:zinc ion binding"/>
    <property type="evidence" value="ECO:0007669"/>
    <property type="project" value="UniProtKB-KW"/>
</dbReference>
<accession>A0AAV9N0R1</accession>
<gene>
    <name evidence="4" type="ORF">LTR84_008218</name>
</gene>
<keyword evidence="5" id="KW-1185">Reference proteome</keyword>
<evidence type="ECO:0000256" key="2">
    <source>
        <dbReference type="SAM" id="MobiDB-lite"/>
    </source>
</evidence>
<dbReference type="RefSeq" id="XP_064702006.1">
    <property type="nucleotide sequence ID" value="XM_064851765.1"/>
</dbReference>
<dbReference type="AlphaFoldDB" id="A0AAV9N0R1"/>
<dbReference type="SUPFAM" id="SSF57850">
    <property type="entry name" value="RING/U-box"/>
    <property type="match status" value="1"/>
</dbReference>
<dbReference type="InterPro" id="IPR013083">
    <property type="entry name" value="Znf_RING/FYVE/PHD"/>
</dbReference>
<sequence length="168" mass="19022">MAVDSVLVSGGNFVINSHNYDVTENECLICHEVLVHEPSSQKIDNEEPGRMAFEPSEECSSCKRRTHTYCLAVWFNKAYTQKCPHCRVEVAESYALQIIEAGLGEWEAKNWKNWKDADVYWQHYYDSGYDDQSDSGYNYEATSESESASDGGVDAANHEEGTSRVNEE</sequence>
<dbReference type="PROSITE" id="PS50089">
    <property type="entry name" value="ZF_RING_2"/>
    <property type="match status" value="1"/>
</dbReference>
<organism evidence="4 5">
    <name type="scientific">Exophiala bonariae</name>
    <dbReference type="NCBI Taxonomy" id="1690606"/>
    <lineage>
        <taxon>Eukaryota</taxon>
        <taxon>Fungi</taxon>
        <taxon>Dikarya</taxon>
        <taxon>Ascomycota</taxon>
        <taxon>Pezizomycotina</taxon>
        <taxon>Eurotiomycetes</taxon>
        <taxon>Chaetothyriomycetidae</taxon>
        <taxon>Chaetothyriales</taxon>
        <taxon>Herpotrichiellaceae</taxon>
        <taxon>Exophiala</taxon>
    </lineage>
</organism>
<feature type="domain" description="RING-type" evidence="3">
    <location>
        <begin position="27"/>
        <end position="87"/>
    </location>
</feature>
<keyword evidence="1" id="KW-0862">Zinc</keyword>
<dbReference type="InterPro" id="IPR001841">
    <property type="entry name" value="Znf_RING"/>
</dbReference>
<name>A0AAV9N0R1_9EURO</name>
<comment type="caution">
    <text evidence="4">The sequence shown here is derived from an EMBL/GenBank/DDBJ whole genome shotgun (WGS) entry which is preliminary data.</text>
</comment>
<feature type="compositionally biased region" description="Basic and acidic residues" evidence="2">
    <location>
        <begin position="156"/>
        <end position="168"/>
    </location>
</feature>
<dbReference type="GeneID" id="89976382"/>
<protein>
    <recommendedName>
        <fullName evidence="3">RING-type domain-containing protein</fullName>
    </recommendedName>
</protein>